<dbReference type="Proteomes" id="UP000297299">
    <property type="component" value="Unassembled WGS sequence"/>
</dbReference>
<evidence type="ECO:0000256" key="7">
    <source>
        <dbReference type="ARBA" id="ARBA00023268"/>
    </source>
</evidence>
<evidence type="ECO:0000313" key="14">
    <source>
        <dbReference type="EMBL" id="TEY65541.1"/>
    </source>
</evidence>
<dbReference type="InterPro" id="IPR020845">
    <property type="entry name" value="AMP-binding_CS"/>
</dbReference>
<dbReference type="InterPro" id="IPR020806">
    <property type="entry name" value="PKS_PP-bd"/>
</dbReference>
<comment type="similarity">
    <text evidence="8">In the C-terminal section; belongs to the NRP synthetase family.</text>
</comment>
<evidence type="ECO:0000256" key="6">
    <source>
        <dbReference type="ARBA" id="ARBA00022737"/>
    </source>
</evidence>
<dbReference type="InterPro" id="IPR009081">
    <property type="entry name" value="PP-bd_ACP"/>
</dbReference>
<dbReference type="SUPFAM" id="SSF56801">
    <property type="entry name" value="Acetyl-CoA synthetase-like"/>
    <property type="match status" value="1"/>
</dbReference>
<reference evidence="14 15" key="1">
    <citation type="submission" date="2017-11" db="EMBL/GenBank/DDBJ databases">
        <title>Comparative genomics of Botrytis spp.</title>
        <authorList>
            <person name="Valero-Jimenez C.A."/>
            <person name="Tapia P."/>
            <person name="Veloso J."/>
            <person name="Silva-Moreno E."/>
            <person name="Staats M."/>
            <person name="Valdes J.H."/>
            <person name="Van Kan J.A.L."/>
        </authorList>
    </citation>
    <scope>NUCLEOTIDE SEQUENCE [LARGE SCALE GENOMIC DNA]</scope>
    <source>
        <strain evidence="14 15">MUCL2830</strain>
    </source>
</reference>
<feature type="domain" description="Ketosynthase family 3 (KS3)" evidence="12">
    <location>
        <begin position="6"/>
        <end position="436"/>
    </location>
</feature>
<dbReference type="InterPro" id="IPR020841">
    <property type="entry name" value="PKS_Beta-ketoAc_synthase_dom"/>
</dbReference>
<dbReference type="InterPro" id="IPR000873">
    <property type="entry name" value="AMP-dep_synth/lig_dom"/>
</dbReference>
<dbReference type="SMART" id="SM00826">
    <property type="entry name" value="PKS_DH"/>
    <property type="match status" value="1"/>
</dbReference>
<dbReference type="PROSITE" id="PS00012">
    <property type="entry name" value="PHOSPHOPANTETHEINE"/>
    <property type="match status" value="1"/>
</dbReference>
<dbReference type="PROSITE" id="PS50075">
    <property type="entry name" value="CARRIER"/>
    <property type="match status" value="1"/>
</dbReference>
<dbReference type="SMART" id="SM00827">
    <property type="entry name" value="PKS_AT"/>
    <property type="match status" value="1"/>
</dbReference>
<feature type="region of interest" description="C-terminal hotdog fold" evidence="9">
    <location>
        <begin position="1100"/>
        <end position="1258"/>
    </location>
</feature>
<name>A0A4Y8D5H9_9HELO</name>
<dbReference type="GO" id="GO:0004315">
    <property type="term" value="F:3-oxoacyl-[acyl-carrier-protein] synthase activity"/>
    <property type="evidence" value="ECO:0007669"/>
    <property type="project" value="InterPro"/>
</dbReference>
<dbReference type="NCBIfam" id="TIGR01733">
    <property type="entry name" value="AA-adenyl-dom"/>
    <property type="match status" value="1"/>
</dbReference>
<dbReference type="CDD" id="cd00833">
    <property type="entry name" value="PKS"/>
    <property type="match status" value="1"/>
</dbReference>
<dbReference type="SUPFAM" id="SSF53335">
    <property type="entry name" value="S-adenosyl-L-methionine-dependent methyltransferases"/>
    <property type="match status" value="1"/>
</dbReference>
<dbReference type="PROSITE" id="PS52019">
    <property type="entry name" value="PKS_MFAS_DH"/>
    <property type="match status" value="1"/>
</dbReference>
<dbReference type="Gene3D" id="3.40.50.150">
    <property type="entry name" value="Vaccinia Virus protein VP39"/>
    <property type="match status" value="1"/>
</dbReference>
<dbReference type="Pfam" id="PF16197">
    <property type="entry name" value="KAsynt_C_assoc"/>
    <property type="match status" value="1"/>
</dbReference>
<dbReference type="Pfam" id="PF00668">
    <property type="entry name" value="Condensation"/>
    <property type="match status" value="1"/>
</dbReference>
<dbReference type="SUPFAM" id="SSF47336">
    <property type="entry name" value="ACP-like"/>
    <property type="match status" value="2"/>
</dbReference>
<dbReference type="InterPro" id="IPR013217">
    <property type="entry name" value="Methyltransf_12"/>
</dbReference>
<dbReference type="PANTHER" id="PTHR43775:SF20">
    <property type="entry name" value="HYBRID PKS-NRPS SYNTHETASE APDA"/>
    <property type="match status" value="1"/>
</dbReference>
<evidence type="ECO:0000259" key="11">
    <source>
        <dbReference type="PROSITE" id="PS50075"/>
    </source>
</evidence>
<keyword evidence="5" id="KW-0808">Transferase</keyword>
<dbReference type="OrthoDB" id="329835at2759"/>
<dbReference type="CDD" id="cd19532">
    <property type="entry name" value="C_PKS-NRPS"/>
    <property type="match status" value="1"/>
</dbReference>
<dbReference type="InterPro" id="IPR016035">
    <property type="entry name" value="Acyl_Trfase/lysoPLipase"/>
</dbReference>
<keyword evidence="4" id="KW-0489">Methyltransferase</keyword>
<keyword evidence="3" id="KW-0436">Ligase</keyword>
<dbReference type="InterPro" id="IPR020807">
    <property type="entry name" value="PKS_DH"/>
</dbReference>
<dbReference type="InterPro" id="IPR050091">
    <property type="entry name" value="PKS_NRPS_Biosynth_Enz"/>
</dbReference>
<keyword evidence="1" id="KW-0596">Phosphopantetheine</keyword>
<dbReference type="CDD" id="cd05930">
    <property type="entry name" value="A_NRPS"/>
    <property type="match status" value="1"/>
</dbReference>
<dbReference type="SMART" id="SM00823">
    <property type="entry name" value="PKS_PP"/>
    <property type="match status" value="2"/>
</dbReference>
<gene>
    <name evidence="14" type="ORF">BOTCAL_0139g00080</name>
</gene>
<dbReference type="Pfam" id="PF02801">
    <property type="entry name" value="Ketoacyl-synt_C"/>
    <property type="match status" value="1"/>
</dbReference>
<dbReference type="Pfam" id="PF07993">
    <property type="entry name" value="NAD_binding_4"/>
    <property type="match status" value="1"/>
</dbReference>
<dbReference type="InterPro" id="IPR014031">
    <property type="entry name" value="Ketoacyl_synth_C"/>
</dbReference>
<dbReference type="EMBL" id="PHWZ01000139">
    <property type="protein sequence ID" value="TEY65541.1"/>
    <property type="molecule type" value="Genomic_DNA"/>
</dbReference>
<dbReference type="Gene3D" id="3.10.129.110">
    <property type="entry name" value="Polyketide synthase dehydratase"/>
    <property type="match status" value="1"/>
</dbReference>
<dbReference type="CDD" id="cd02440">
    <property type="entry name" value="AdoMet_MTases"/>
    <property type="match status" value="1"/>
</dbReference>
<dbReference type="GO" id="GO:0008168">
    <property type="term" value="F:methyltransferase activity"/>
    <property type="evidence" value="ECO:0007669"/>
    <property type="project" value="UniProtKB-KW"/>
</dbReference>
<dbReference type="Gene3D" id="3.30.559.30">
    <property type="entry name" value="Nonribosomal peptide synthetase, condensation domain"/>
    <property type="match status" value="1"/>
</dbReference>
<dbReference type="PROSITE" id="PS00455">
    <property type="entry name" value="AMP_BINDING"/>
    <property type="match status" value="1"/>
</dbReference>
<dbReference type="InterPro" id="IPR049900">
    <property type="entry name" value="PKS_mFAS_DH"/>
</dbReference>
<dbReference type="SMART" id="SM00822">
    <property type="entry name" value="PKS_KR"/>
    <property type="match status" value="1"/>
</dbReference>
<dbReference type="SUPFAM" id="SSF55048">
    <property type="entry name" value="Probable ACP-binding domain of malonyl-CoA ACP transacylase"/>
    <property type="match status" value="1"/>
</dbReference>
<dbReference type="Pfam" id="PF14765">
    <property type="entry name" value="PS-DH"/>
    <property type="match status" value="1"/>
</dbReference>
<dbReference type="Pfam" id="PF00501">
    <property type="entry name" value="AMP-binding"/>
    <property type="match status" value="1"/>
</dbReference>
<dbReference type="InterPro" id="IPR001227">
    <property type="entry name" value="Ac_transferase_dom_sf"/>
</dbReference>
<keyword evidence="7" id="KW-0511">Multifunctional enzyme</keyword>
<dbReference type="InterPro" id="IPR032821">
    <property type="entry name" value="PKS_assoc"/>
</dbReference>
<dbReference type="InterPro" id="IPR042104">
    <property type="entry name" value="PKS_dehydratase_sf"/>
</dbReference>
<dbReference type="Gene3D" id="1.10.1200.10">
    <property type="entry name" value="ACP-like"/>
    <property type="match status" value="2"/>
</dbReference>
<dbReference type="GO" id="GO:0006633">
    <property type="term" value="P:fatty acid biosynthetic process"/>
    <property type="evidence" value="ECO:0007669"/>
    <property type="project" value="InterPro"/>
</dbReference>
<evidence type="ECO:0000256" key="9">
    <source>
        <dbReference type="PROSITE-ProRule" id="PRU01363"/>
    </source>
</evidence>
<dbReference type="InterPro" id="IPR001242">
    <property type="entry name" value="Condensation_dom"/>
</dbReference>
<dbReference type="PROSITE" id="PS52004">
    <property type="entry name" value="KS3_2"/>
    <property type="match status" value="1"/>
</dbReference>
<keyword evidence="15" id="KW-1185">Reference proteome</keyword>
<proteinExistence type="inferred from homology"/>
<dbReference type="STRING" id="38488.A0A4Y8D5H9"/>
<evidence type="ECO:0000256" key="3">
    <source>
        <dbReference type="ARBA" id="ARBA00022598"/>
    </source>
</evidence>
<dbReference type="Gene3D" id="3.40.366.10">
    <property type="entry name" value="Malonyl-Coenzyme A Acyl Carrier Protein, domain 2"/>
    <property type="match status" value="1"/>
</dbReference>
<dbReference type="InterPro" id="IPR014030">
    <property type="entry name" value="Ketoacyl_synth_N"/>
</dbReference>
<dbReference type="PROSITE" id="PS00606">
    <property type="entry name" value="KS3_1"/>
    <property type="match status" value="1"/>
</dbReference>
<dbReference type="GO" id="GO:0031177">
    <property type="term" value="F:phosphopantetheine binding"/>
    <property type="evidence" value="ECO:0007669"/>
    <property type="project" value="InterPro"/>
</dbReference>
<dbReference type="InterPro" id="IPR016036">
    <property type="entry name" value="Malonyl_transacylase_ACP-bd"/>
</dbReference>
<feature type="compositionally biased region" description="Polar residues" evidence="10">
    <location>
        <begin position="2545"/>
        <end position="2566"/>
    </location>
</feature>
<dbReference type="GO" id="GO:0032259">
    <property type="term" value="P:methylation"/>
    <property type="evidence" value="ECO:0007669"/>
    <property type="project" value="UniProtKB-KW"/>
</dbReference>
<dbReference type="InterPro" id="IPR036736">
    <property type="entry name" value="ACP-like_sf"/>
</dbReference>
<dbReference type="GO" id="GO:0004312">
    <property type="term" value="F:fatty acid synthase activity"/>
    <property type="evidence" value="ECO:0007669"/>
    <property type="project" value="TreeGrafter"/>
</dbReference>
<dbReference type="PANTHER" id="PTHR43775">
    <property type="entry name" value="FATTY ACID SYNTHASE"/>
    <property type="match status" value="1"/>
</dbReference>
<dbReference type="GO" id="GO:0016874">
    <property type="term" value="F:ligase activity"/>
    <property type="evidence" value="ECO:0007669"/>
    <property type="project" value="UniProtKB-KW"/>
</dbReference>
<dbReference type="Pfam" id="PF00550">
    <property type="entry name" value="PP-binding"/>
    <property type="match status" value="1"/>
</dbReference>
<dbReference type="InterPro" id="IPR049551">
    <property type="entry name" value="PKS_DH_C"/>
</dbReference>
<dbReference type="SUPFAM" id="SSF53901">
    <property type="entry name" value="Thiolase-like"/>
    <property type="match status" value="1"/>
</dbReference>
<dbReference type="Gene3D" id="3.40.47.10">
    <property type="match status" value="1"/>
</dbReference>
<feature type="active site" description="Proton acceptor; for dehydratase activity" evidence="9">
    <location>
        <position position="977"/>
    </location>
</feature>
<dbReference type="Gene3D" id="3.40.50.12780">
    <property type="entry name" value="N-terminal domain of ligase-like"/>
    <property type="match status" value="1"/>
</dbReference>
<dbReference type="InterPro" id="IPR016039">
    <property type="entry name" value="Thiolase-like"/>
</dbReference>
<evidence type="ECO:0000256" key="1">
    <source>
        <dbReference type="ARBA" id="ARBA00022450"/>
    </source>
</evidence>
<evidence type="ECO:0000259" key="12">
    <source>
        <dbReference type="PROSITE" id="PS52004"/>
    </source>
</evidence>
<dbReference type="Gene3D" id="3.30.559.10">
    <property type="entry name" value="Chloramphenicol acetyltransferase-like domain"/>
    <property type="match status" value="1"/>
</dbReference>
<keyword evidence="6" id="KW-0677">Repeat</keyword>
<dbReference type="InterPro" id="IPR013120">
    <property type="entry name" value="FAR_NAD-bd"/>
</dbReference>
<evidence type="ECO:0000313" key="15">
    <source>
        <dbReference type="Proteomes" id="UP000297299"/>
    </source>
</evidence>
<dbReference type="SUPFAM" id="SSF51735">
    <property type="entry name" value="NAD(P)-binding Rossmann-fold domains"/>
    <property type="match status" value="2"/>
</dbReference>
<sequence length="4009" mass="443532">MTETSPEPIVIIGSGCRLPGEASTPSKLWELLQKPRDLLQKIDRFNADGFYHKDGHYHGAANVTHAHLLSEDFRLFDAGFFGIKPVEAESIDPLQRILLETVYEGIENAGLPMEKLAGSDTAFFAGVMATDYTDILMRDPDTIPQYFATATARSIISNRVSYVFDWHGPSMTIDTACSSSFMALHSAVQSLRSGESGVAVAAGGNLILGPALSKVNMLSPKGRSAMWDADVDGYGRGEGFVAIVMKRLSDAIRDGDHIDCVIRDTGSNQDGRTKGITMPSASAQAQLIRNTYAKAGLDSRKPKDQPQYFEAHGTGTKAGDPQEAEAIYTAFFGADFNQSEQDTPLYVGGIKTVVGHTEGTAGLAGLLKSSLSLQAGVIPPNRLFNSLNPEIAPFYGPLKVPTETIPWPKLPKGVPRRASVNSFGFGGANAHAILESWTTAEDDARGADFDDVPPLIPFVFSASSEVSLQRTLFSFKEYLTNHPDTNLFDLVWSLRARRSALPIKTVISASSVVELIDTIDTKLQDVSKTPSTTIGIRSVTGQQKILGIFTGQGAQWAQMGKQLMEKLPRVKNLARGLDEALKQLSESTRPSWSIVEELSRDAKSSRLQEALYSQPLCTALQIILVDILRSAGIEFAAVVGHSSGEIGAAYAAGLISASDAIKIAYLRGFYAKLAGGATGEKGAMIAIGMSMEDAKDFCKLPQFEGRISLAASNSTSSVTLSGDRTAVNQAKEYFDENKIFARLLKVDTAYHSHHMQPCADPYISALNDAGVSVNTTSGSCIWYSSVLDGVSTDQSDPVIRTALQGTYWRDNMVNPVLFSHAITAAVTNSGPFQTVLEVGPHPALKGPASQTLSDLGVNIPYFGVLKRGEDDIRAVSECFGSLWTTLGASAINFDGAHKLLYDNDKIIPTPRLIKNLPSYSWDHDKPYWYESRRSKLYRSRAQPSHELLGVRCDEGDDHELRWRNMLTVQEIPWLQGHQIQGQTVYPAAGYVSMALEAAQIMASEENIELLEIRDLVISKAIVFYDEKTGVETITTVSGIKRHKASVNGNRSITADFTISSHLSRDQAVLTKVASGNICVSVGHASQNRKLPSGGSTPSHLLDVDIDRFYSSLEKVGYGYTDRFRSFSKMKRRLNFTTGLIEQPAETEIDNVLLVHPGLLDNAFQALFGAYFWPADGRMWTLFLPTSIQKVTIDPSRYRAAKRENENTEILEFEAWLLDSPAKEIRGDVVFSAKSGAASDAIIQVEGASMISYFETPARDDRSMFFETTWGISTPDGELAVSTERSTQEELELAETCERIAHYYWRKLEDDLTPSDRENCGEHHKHLLAAITHLLGRKLDGKQSYIKKEWRNDSEQLISALIQKYSAAVDVRLSASVGRALPAVIRKETTMLEHMRADNMLDDFYSESLGLPATNRYLGRIVKQLAHRYPRMNFIEIGAGTGSSTEAVFNGLEGAYSSYIFTDISSGFFENAAARFAKERGKITFKTLDIERPPADQGYIANSYDVIVASNVLHATSNLEKTLRNVRSLLKPGGYLLLLEITDNTSIRYSFLMGGLSGWWMGADDGRRYSPCIAPSKWHKILRTSGFSGVDTVTPTPDPFPNPFSIIATQAVDDRIQHIRHPLYKFAIGGKQNNDLYVLGGHRLETSKLIEEVLTTVGNRFEDVITIENLEDIIDTNFAPSSTVISFLDLDGPVLQDLSPVQLKSLQLLVETSHNLLWITQGQEEENPYSNAIVGFFRSVSAELPTLRAQILDFDVDEKIQSHARVIVEALLRLQETEEWEQGPVIQEQLLWTTEPELRFRDDKLWVPRVKAHQDNNNRLNGLRRVIKERANERTLLRLSDVEESWTLRRHYVPASLPSDEPLETVAIKVRYSTLWAPNLDKGGLSLKLVVGQQVDSDQLVASFTTELSSVIKVNSAWTTTVSNFANDPSILIAGLLAESLSDRIAELAKENLGFILVHEPELLLASTLLRKARVHKFKVKFLTEDPLKAGPEWIFLHPRQSIRAARLVLPQNVSTFVYFDASESHNLVDLVVACLPSNCRVVLGENFAIYKNPSLPGGSSLESIRLSIATLVENAKLLGNDTNLARDFVQTHLVSLADLQTTPTRTNPFTLVDWTTESLLPIEVSQPRPDVLFKSDKSYKLVGMTGEMGRSLCRWMVESGAGAIVLTSRNPKIDQAWIDELESMGTRIKIGAFDATNRESWMSFRSEIAEDLPPLAGIINGAVILQDQMFLDMDIDGFNQTLAPKIDSTIHLDEVFRDDILDFFIVFSSLSSIIGNRGQANYNAANAFMTSMVRQRMSRGKAASVIQLGSVVGVGFLTRAGDVMETILIKYGYMPVSEVDLHYIVSQAIMAGLPGSGENPDLITGLRYARENEEGGLHWASNPRFAHMILPPEKEEIDTWEKKAVLSTRAQLVMATSLQEAYKAMETCFGNKLMAILQMVESSFRPDAALIELGIDSLVAVEIRTWFLKEVNVDMAVLKLLGGATTIDIARSAVEQMSAELLPGITDGGLDNGTKELDENKQVMNTIIPVSGYIQDLIIPAQLSSDSAENSTTPESPNSATPTTSDGDPFPLAIKENNKPTPEIQRRVRISSAQSRFWFLNTFLADKTSSNVTFSYNIQGRLHYADLARAVKTAAQAHDSLRTCFIPSEDCLEVAWQGIMRTSKLELEQQNVLTDDEVKAAYNRVRNTVYDLEQGETMQIILLSKDAASHTIIFGYHHIVLDGIGFEAFLADLERAYTRKSVLPKGLQYSVFSEKEGHAIETDSRKKKLSYWKREFENIPTILPLLPVCKVTSRRAVSSYESSYVQLRLDASMVARIKRTCQKSHVTPSHFYLATFRIMLMRLDNVEDICIGLADANRHESDVMSTVGLFLNMLPLNFKQSLNTPFVDILKDTRVKVYDALGHAGIPFDDLLQALRLPRSSSHSPLFQAFFDYHQGAQEKLKFGETAWENVDRNPGERAYDITLDVIEGNAGSLVALIGQRYLYGIDEMQKLLETYFTLLEQFADNSLTPVNLAKLYGQKQIDDALILSRGKTHDSEWDATLGHRVQKICLQNPDAVALTDGDNFNLKYCDLALKAQAIRERLLAAGVKQGDKVAVFQEPTPNCIVSLIAIFWTGAVYVPLVPLNPIPRLAAIVIAAKPAAVLTDESTTILASQLQLSKSGIINVSLLPPAPHPKFIQIPVSAEDPALVLFTSGSTGVPKGIVLRHRNLAHHIEGYVKKWKIGREIVLQQSALSFDLSIGQIFTALSMGGTLVVVPQKTRGDPVSLATIMCKSEVTWTLLTPSEYSSLLEFGTQHLEKAIAWKHAIACGEALTRKLIQGFRKLAHLDVRLYNAYGPVEAIISATMAEISFRDFQDDVPVTIGVPNPNYSIYIVDEQCNLLPQGFPGEILIGGCGVASGYLNNTELTEEKFLINIFESSAASKKGWNVSYRTGDMGRLHKDGTFTFEGRREGDSQVKIRGFRVDLLDIESTILNTAKGVLSDAVVTMRKEAKILISNVVFARNQQPQDPEAWLSEFLRTLPLPTYMIPAVAIPVDFFPKNLHGKKDRLAIANFPLPHELTSSATDATEFSPIERRLAETWRELLPSDFVDLFKIGADTDFFSVGGNSLILVKLQSQIREIFNVSVPLLELFDVSTLSKMAAHIEVSRVVSTINWNEETAVDVQTLKNVHISHSLSTSKVETNETSKTVLFTGATGYLGSYLLAELISNQSIQTIHCIAVRASANSDAQSRIPLFSSPKVVVHAGDLSSAQLGLDQETIDYFTANVDLIIHSGARRSFWDSYYELRGTNVLSSKELVRIATPRKIPIQFLSTSGVLLLNKSIDGEREASVRDFKPPNAGQEGYVASKWASEVILENAARELDIPVRIHRFTPRTKPSEKRTSLAALEDLIESTTKLGAIPERSTWAGRFDVVRTQELAQRMITQATNDIFSKSRERGRVTFNHHPGEACLTPTELFDFLEEKLGHKIKSRLGLLEWVGGVKKCEYGWFFSTHDLELVKNENGVVTRLVNRR</sequence>
<evidence type="ECO:0000259" key="13">
    <source>
        <dbReference type="PROSITE" id="PS52019"/>
    </source>
</evidence>
<evidence type="ECO:0000256" key="4">
    <source>
        <dbReference type="ARBA" id="ARBA00022603"/>
    </source>
</evidence>
<evidence type="ECO:0000256" key="10">
    <source>
        <dbReference type="SAM" id="MobiDB-lite"/>
    </source>
</evidence>
<comment type="caution">
    <text evidence="14">The sequence shown here is derived from an EMBL/GenBank/DDBJ whole genome shotgun (WGS) entry which is preliminary data.</text>
</comment>
<evidence type="ECO:0000256" key="8">
    <source>
        <dbReference type="ARBA" id="ARBA00029443"/>
    </source>
</evidence>
<dbReference type="Pfam" id="PF00109">
    <property type="entry name" value="ketoacyl-synt"/>
    <property type="match status" value="1"/>
</dbReference>
<dbReference type="GO" id="GO:0009403">
    <property type="term" value="P:toxin biosynthetic process"/>
    <property type="evidence" value="ECO:0007669"/>
    <property type="project" value="UniProtKB-ARBA"/>
</dbReference>
<accession>A0A4Y8D5H9</accession>
<evidence type="ECO:0000256" key="2">
    <source>
        <dbReference type="ARBA" id="ARBA00022553"/>
    </source>
</evidence>
<dbReference type="Pfam" id="PF21089">
    <property type="entry name" value="PKS_DH_N"/>
    <property type="match status" value="1"/>
</dbReference>
<dbReference type="InterPro" id="IPR010071">
    <property type="entry name" value="AA_adenyl_dom"/>
</dbReference>
<dbReference type="Pfam" id="PF08659">
    <property type="entry name" value="KR"/>
    <property type="match status" value="1"/>
</dbReference>
<dbReference type="InterPro" id="IPR057326">
    <property type="entry name" value="KR_dom"/>
</dbReference>
<dbReference type="Pfam" id="PF08242">
    <property type="entry name" value="Methyltransf_12"/>
    <property type="match status" value="1"/>
</dbReference>
<dbReference type="InterPro" id="IPR029063">
    <property type="entry name" value="SAM-dependent_MTases_sf"/>
</dbReference>
<dbReference type="InterPro" id="IPR013968">
    <property type="entry name" value="PKS_KR"/>
</dbReference>
<feature type="region of interest" description="Disordered" evidence="10">
    <location>
        <begin position="2545"/>
        <end position="2585"/>
    </location>
</feature>
<dbReference type="InterPro" id="IPR042099">
    <property type="entry name" value="ANL_N_sf"/>
</dbReference>
<feature type="domain" description="PKS/mFAS DH" evidence="13">
    <location>
        <begin position="945"/>
        <end position="1258"/>
    </location>
</feature>
<dbReference type="SMART" id="SM00825">
    <property type="entry name" value="PKS_KS"/>
    <property type="match status" value="1"/>
</dbReference>
<dbReference type="InterPro" id="IPR049552">
    <property type="entry name" value="PKS_DH_N"/>
</dbReference>
<dbReference type="InterPro" id="IPR018201">
    <property type="entry name" value="Ketoacyl_synth_AS"/>
</dbReference>
<organism evidence="14 15">
    <name type="scientific">Botryotinia calthae</name>
    <dbReference type="NCBI Taxonomy" id="38488"/>
    <lineage>
        <taxon>Eukaryota</taxon>
        <taxon>Fungi</taxon>
        <taxon>Dikarya</taxon>
        <taxon>Ascomycota</taxon>
        <taxon>Pezizomycotina</taxon>
        <taxon>Leotiomycetes</taxon>
        <taxon>Helotiales</taxon>
        <taxon>Sclerotiniaceae</taxon>
        <taxon>Botryotinia</taxon>
    </lineage>
</organism>
<protein>
    <submittedName>
        <fullName evidence="14">Uncharacterized protein</fullName>
    </submittedName>
</protein>
<dbReference type="Gene3D" id="3.40.50.720">
    <property type="entry name" value="NAD(P)-binding Rossmann-like Domain"/>
    <property type="match status" value="3"/>
</dbReference>
<feature type="domain" description="Carrier" evidence="11">
    <location>
        <begin position="3566"/>
        <end position="3646"/>
    </location>
</feature>
<dbReference type="InterPro" id="IPR045851">
    <property type="entry name" value="AMP-bd_C_sf"/>
</dbReference>
<dbReference type="InterPro" id="IPR036291">
    <property type="entry name" value="NAD(P)-bd_dom_sf"/>
</dbReference>
<evidence type="ECO:0000256" key="5">
    <source>
        <dbReference type="ARBA" id="ARBA00022679"/>
    </source>
</evidence>
<dbReference type="Pfam" id="PF00698">
    <property type="entry name" value="Acyl_transf_1"/>
    <property type="match status" value="1"/>
</dbReference>
<feature type="region of interest" description="N-terminal hotdog fold" evidence="9">
    <location>
        <begin position="945"/>
        <end position="1084"/>
    </location>
</feature>
<dbReference type="SUPFAM" id="SSF52777">
    <property type="entry name" value="CoA-dependent acyltransferases"/>
    <property type="match status" value="2"/>
</dbReference>
<keyword evidence="2" id="KW-0597">Phosphoprotein</keyword>
<dbReference type="SUPFAM" id="SSF52151">
    <property type="entry name" value="FabD/lysophospholipase-like"/>
    <property type="match status" value="1"/>
</dbReference>
<dbReference type="InterPro" id="IPR023213">
    <property type="entry name" value="CAT-like_dom_sf"/>
</dbReference>
<dbReference type="InterPro" id="IPR014043">
    <property type="entry name" value="Acyl_transferase_dom"/>
</dbReference>
<dbReference type="Gene3D" id="3.30.300.30">
    <property type="match status" value="1"/>
</dbReference>
<feature type="active site" description="Proton donor; for dehydratase activity" evidence="9">
    <location>
        <position position="1160"/>
    </location>
</feature>
<dbReference type="InterPro" id="IPR006162">
    <property type="entry name" value="Ppantetheine_attach_site"/>
</dbReference>